<sequence>MEPTRWLTDGEQEIWRRTLAVLTLLPNELEGQLQRDADLTRFGYGVLATLAEAPGRSRRMSELAALANGSQSRLSHLVGRLERRGWVRRERADDDGRGCVAVLTDAGYAHLAAAAPGHVALVRSLVFDALTPTQVTQLGEITAALLTRLAPPGDCPASSDHGGSTADGR</sequence>
<dbReference type="GO" id="GO:0006950">
    <property type="term" value="P:response to stress"/>
    <property type="evidence" value="ECO:0007669"/>
    <property type="project" value="TreeGrafter"/>
</dbReference>
<evidence type="ECO:0000313" key="2">
    <source>
        <dbReference type="EMBL" id="SCE92896.1"/>
    </source>
</evidence>
<dbReference type="Proteomes" id="UP000199375">
    <property type="component" value="Unassembled WGS sequence"/>
</dbReference>
<dbReference type="InterPro" id="IPR036388">
    <property type="entry name" value="WH-like_DNA-bd_sf"/>
</dbReference>
<dbReference type="InterPro" id="IPR036390">
    <property type="entry name" value="WH_DNA-bd_sf"/>
</dbReference>
<evidence type="ECO:0000313" key="3">
    <source>
        <dbReference type="Proteomes" id="UP000199375"/>
    </source>
</evidence>
<evidence type="ECO:0000259" key="1">
    <source>
        <dbReference type="PROSITE" id="PS50995"/>
    </source>
</evidence>
<accession>A0A1C4W9I5</accession>
<dbReference type="InterPro" id="IPR039422">
    <property type="entry name" value="MarR/SlyA-like"/>
</dbReference>
<dbReference type="AlphaFoldDB" id="A0A1C4W9I5"/>
<dbReference type="PANTHER" id="PTHR33164">
    <property type="entry name" value="TRANSCRIPTIONAL REGULATOR, MARR FAMILY"/>
    <property type="match status" value="1"/>
</dbReference>
<organism evidence="2 3">
    <name type="scientific">Micromonospora haikouensis</name>
    <dbReference type="NCBI Taxonomy" id="686309"/>
    <lineage>
        <taxon>Bacteria</taxon>
        <taxon>Bacillati</taxon>
        <taxon>Actinomycetota</taxon>
        <taxon>Actinomycetes</taxon>
        <taxon>Micromonosporales</taxon>
        <taxon>Micromonosporaceae</taxon>
        <taxon>Micromonospora</taxon>
    </lineage>
</organism>
<name>A0A1C4W9I5_9ACTN</name>
<dbReference type="EMBL" id="FMCW01000014">
    <property type="protein sequence ID" value="SCE92896.1"/>
    <property type="molecule type" value="Genomic_DNA"/>
</dbReference>
<dbReference type="PANTHER" id="PTHR33164:SF99">
    <property type="entry name" value="MARR FAMILY REGULATORY PROTEIN"/>
    <property type="match status" value="1"/>
</dbReference>
<reference evidence="2 3" key="1">
    <citation type="submission" date="2016-06" db="EMBL/GenBank/DDBJ databases">
        <authorList>
            <person name="Kjaerup R.B."/>
            <person name="Dalgaard T.S."/>
            <person name="Juul-Madsen H.R."/>
        </authorList>
    </citation>
    <scope>NUCLEOTIDE SEQUENCE [LARGE SCALE GENOMIC DNA]</scope>
    <source>
        <strain evidence="2 3">DSM 45626</strain>
    </source>
</reference>
<dbReference type="SMART" id="SM00347">
    <property type="entry name" value="HTH_MARR"/>
    <property type="match status" value="1"/>
</dbReference>
<feature type="domain" description="HTH marR-type" evidence="1">
    <location>
        <begin position="11"/>
        <end position="147"/>
    </location>
</feature>
<dbReference type="RefSeq" id="WP_091280483.1">
    <property type="nucleotide sequence ID" value="NZ_FMCW01000014.1"/>
</dbReference>
<dbReference type="Gene3D" id="1.10.10.10">
    <property type="entry name" value="Winged helix-like DNA-binding domain superfamily/Winged helix DNA-binding domain"/>
    <property type="match status" value="1"/>
</dbReference>
<protein>
    <submittedName>
        <fullName evidence="2">DNA-binding transcriptional regulator, MarR family</fullName>
    </submittedName>
</protein>
<keyword evidence="2" id="KW-0238">DNA-binding</keyword>
<dbReference type="GO" id="GO:0003677">
    <property type="term" value="F:DNA binding"/>
    <property type="evidence" value="ECO:0007669"/>
    <property type="project" value="UniProtKB-KW"/>
</dbReference>
<dbReference type="PROSITE" id="PS50995">
    <property type="entry name" value="HTH_MARR_2"/>
    <property type="match status" value="1"/>
</dbReference>
<gene>
    <name evidence="2" type="ORF">GA0070558_11442</name>
</gene>
<proteinExistence type="predicted"/>
<dbReference type="SUPFAM" id="SSF46785">
    <property type="entry name" value="Winged helix' DNA-binding domain"/>
    <property type="match status" value="1"/>
</dbReference>
<dbReference type="GO" id="GO:0003700">
    <property type="term" value="F:DNA-binding transcription factor activity"/>
    <property type="evidence" value="ECO:0007669"/>
    <property type="project" value="InterPro"/>
</dbReference>
<dbReference type="InterPro" id="IPR000835">
    <property type="entry name" value="HTH_MarR-typ"/>
</dbReference>
<dbReference type="Pfam" id="PF12802">
    <property type="entry name" value="MarR_2"/>
    <property type="match status" value="1"/>
</dbReference>